<dbReference type="GO" id="GO:0003677">
    <property type="term" value="F:DNA binding"/>
    <property type="evidence" value="ECO:0007669"/>
    <property type="project" value="UniProtKB-KW"/>
</dbReference>
<dbReference type="HAMAP" id="MF_00952">
    <property type="entry name" value="Topoisom_1_prok"/>
    <property type="match status" value="1"/>
</dbReference>
<evidence type="ECO:0000256" key="9">
    <source>
        <dbReference type="ARBA" id="ARBA00023235"/>
    </source>
</evidence>
<dbReference type="Gene3D" id="2.70.20.10">
    <property type="entry name" value="Topoisomerase I, domain 3"/>
    <property type="match status" value="1"/>
</dbReference>
<keyword evidence="6" id="KW-0460">Magnesium</keyword>
<dbReference type="Proteomes" id="UP000824145">
    <property type="component" value="Unassembled WGS sequence"/>
</dbReference>
<reference evidence="14" key="2">
    <citation type="journal article" date="2021" name="PeerJ">
        <title>Extensive microbial diversity within the chicken gut microbiome revealed by metagenomics and culture.</title>
        <authorList>
            <person name="Gilroy R."/>
            <person name="Ravi A."/>
            <person name="Getino M."/>
            <person name="Pursley I."/>
            <person name="Horton D.L."/>
            <person name="Alikhan N.F."/>
            <person name="Baker D."/>
            <person name="Gharbi K."/>
            <person name="Hall N."/>
            <person name="Watson M."/>
            <person name="Adriaenssens E.M."/>
            <person name="Foster-Nyarko E."/>
            <person name="Jarju S."/>
            <person name="Secka A."/>
            <person name="Antonio M."/>
            <person name="Oren A."/>
            <person name="Chaudhuri R.R."/>
            <person name="La Ragione R."/>
            <person name="Hildebrand F."/>
            <person name="Pallen M.J."/>
        </authorList>
    </citation>
    <scope>NUCLEOTIDE SEQUENCE</scope>
    <source>
        <strain evidence="14">9366</strain>
    </source>
</reference>
<feature type="site" description="Interaction with DNA" evidence="10">
    <location>
        <position position="145"/>
    </location>
</feature>
<sequence>MDLIIVESPHKAKTISKYLGKQYMVMASGGHISDLPEHRMGIDIEHDFKPEYVITESKKQTIENLRKAIAKADKVYLATDPDREGEAISWHISQVFKLPDGDIRIEFNEISKKAVLAALEHPRRININLVNAQQARRVLDRLVGYEVSPILSRKIKNGLSAGRVQSVALKMVVDREREIRDFKPEEYWNIAAVLFKDDVPAMLKCDFNDIDGKKTKVGNKQLADEIVNGSKAGRWYADSVKRDTSVSRPHPPFTTSTMQQDGASKLNLTPAQVMQLAQQLYEGVDIPGMGHTALVTYIRTDSTRVSSDAQNEALAYIRSNFGDNYAPVRPNVYKAKSGAQDAHEAIRPISLAMTPESLKDKLQRSMYKLYKLIYDRFVASQMAPALFDTLTVHVNSVSDKVYGYVLKGKTLKFNGWQAAYMPAGEGEEKSGKALPDIKEGETFILKEMKAEQKFTTPPARFTDATLVKGMEDNGIGRPSTYAATIAVISKRDYIEKDGKSIRPTELGETVCDMLVKYFPNIMDVKFTSDMEMDLDRVEGGGVKWEKIISDFYPDFKKRCAMARFDGANMRQKPEETDEICEKCGAKMVVREGKFGKFLACPNYPHCKFTKPYGGYVATCPVCGKGIIRKVSKKGNVFYSCSGYPECDFIAWDLPAPYRCPKCGGFMKQVGKGEKHRYVCLDKKCGYSESVPVKEEGGSEE</sequence>
<keyword evidence="9 10" id="KW-0413">Isomerase</keyword>
<dbReference type="CDD" id="cd00186">
    <property type="entry name" value="TOP1Ac"/>
    <property type="match status" value="1"/>
</dbReference>
<dbReference type="EC" id="5.6.2.1" evidence="10"/>
<feature type="site" description="Interaction with DNA" evidence="10">
    <location>
        <position position="299"/>
    </location>
</feature>
<dbReference type="SMART" id="SM00436">
    <property type="entry name" value="TOP1Bc"/>
    <property type="match status" value="1"/>
</dbReference>
<feature type="site" description="Interaction with DNA" evidence="10">
    <location>
        <position position="136"/>
    </location>
</feature>
<evidence type="ECO:0000256" key="4">
    <source>
        <dbReference type="ARBA" id="ARBA00022771"/>
    </source>
</evidence>
<dbReference type="InterPro" id="IPR013498">
    <property type="entry name" value="Topo_IA_Znf"/>
</dbReference>
<dbReference type="AlphaFoldDB" id="A0A9D1MNA0"/>
<evidence type="ECO:0000313" key="15">
    <source>
        <dbReference type="Proteomes" id="UP000824145"/>
    </source>
</evidence>
<dbReference type="InterPro" id="IPR006171">
    <property type="entry name" value="TOPRIM_dom"/>
</dbReference>
<dbReference type="InterPro" id="IPR034149">
    <property type="entry name" value="TOPRIM_TopoI"/>
</dbReference>
<evidence type="ECO:0000256" key="5">
    <source>
        <dbReference type="ARBA" id="ARBA00022833"/>
    </source>
</evidence>
<dbReference type="Gene3D" id="1.10.290.10">
    <property type="entry name" value="Topoisomerase I, domain 4"/>
    <property type="match status" value="1"/>
</dbReference>
<dbReference type="InterPro" id="IPR005733">
    <property type="entry name" value="TopoI_bac-type"/>
</dbReference>
<dbReference type="PROSITE" id="PS50880">
    <property type="entry name" value="TOPRIM"/>
    <property type="match status" value="1"/>
</dbReference>
<feature type="site" description="Interaction with DNA" evidence="10">
    <location>
        <position position="137"/>
    </location>
</feature>
<dbReference type="PRINTS" id="PR00417">
    <property type="entry name" value="PRTPISMRASEI"/>
</dbReference>
<dbReference type="InterPro" id="IPR023405">
    <property type="entry name" value="Topo_IA_core_domain"/>
</dbReference>
<dbReference type="InterPro" id="IPR003602">
    <property type="entry name" value="Topo_IA_DNA-bd_dom"/>
</dbReference>
<dbReference type="Gene3D" id="3.40.50.140">
    <property type="match status" value="1"/>
</dbReference>
<evidence type="ECO:0000259" key="13">
    <source>
        <dbReference type="PROSITE" id="PS52039"/>
    </source>
</evidence>
<dbReference type="Gene3D" id="3.30.65.10">
    <property type="entry name" value="Bacterial Topoisomerase I, domain 1"/>
    <property type="match status" value="2"/>
</dbReference>
<evidence type="ECO:0000256" key="6">
    <source>
        <dbReference type="ARBA" id="ARBA00022842"/>
    </source>
</evidence>
<dbReference type="InterPro" id="IPR023406">
    <property type="entry name" value="Topo_IA_AS"/>
</dbReference>
<feature type="site" description="Interaction with DNA" evidence="10">
    <location>
        <position position="140"/>
    </location>
</feature>
<dbReference type="GO" id="GO:0006265">
    <property type="term" value="P:DNA topological change"/>
    <property type="evidence" value="ECO:0007669"/>
    <property type="project" value="UniProtKB-UniRule"/>
</dbReference>
<dbReference type="GO" id="GO:0005694">
    <property type="term" value="C:chromosome"/>
    <property type="evidence" value="ECO:0007669"/>
    <property type="project" value="InterPro"/>
</dbReference>
<keyword evidence="8 10" id="KW-0238">DNA-binding</keyword>
<dbReference type="InterPro" id="IPR000380">
    <property type="entry name" value="Topo_IA"/>
</dbReference>
<dbReference type="SMART" id="SM00493">
    <property type="entry name" value="TOPRIM"/>
    <property type="match status" value="1"/>
</dbReference>
<dbReference type="InterPro" id="IPR028612">
    <property type="entry name" value="Topoisom_1_IA"/>
</dbReference>
<evidence type="ECO:0000256" key="3">
    <source>
        <dbReference type="ARBA" id="ARBA00022723"/>
    </source>
</evidence>
<evidence type="ECO:0000256" key="11">
    <source>
        <dbReference type="SAM" id="MobiDB-lite"/>
    </source>
</evidence>
<dbReference type="PANTHER" id="PTHR42785:SF1">
    <property type="entry name" value="DNA TOPOISOMERASE"/>
    <property type="match status" value="1"/>
</dbReference>
<dbReference type="InterPro" id="IPR003601">
    <property type="entry name" value="Topo_IA_2"/>
</dbReference>
<dbReference type="GO" id="GO:0008270">
    <property type="term" value="F:zinc ion binding"/>
    <property type="evidence" value="ECO:0007669"/>
    <property type="project" value="UniProtKB-KW"/>
</dbReference>
<gene>
    <name evidence="10 14" type="primary">topA</name>
    <name evidence="14" type="ORF">IAB07_05605</name>
</gene>
<dbReference type="InterPro" id="IPR013824">
    <property type="entry name" value="Topo_IA_cen_sub1"/>
</dbReference>
<dbReference type="PROSITE" id="PS52039">
    <property type="entry name" value="TOPO_IA_2"/>
    <property type="match status" value="1"/>
</dbReference>
<comment type="function">
    <text evidence="10">Releases the supercoiling and torsional tension of DNA, which is introduced during the DNA replication and transcription, by transiently cleaving and rejoining one strand of the DNA duplex. Introduces a single-strand break via transesterification at a target site in duplex DNA. The scissile phosphodiester is attacked by the catalytic tyrosine of the enzyme, resulting in the formation of a DNA-(5'-phosphotyrosyl)-enzyme intermediate and the expulsion of a 3'-OH DNA strand. The free DNA strand then undergoes passage around the unbroken strand, thus removing DNA supercoils. Finally, in the religation step, the DNA 3'-OH attacks the covalent intermediate to expel the active-site tyrosine and restore the DNA phosphodiester backbone.</text>
</comment>
<keyword evidence="3" id="KW-0479">Metal-binding</keyword>
<dbReference type="InterPro" id="IPR013497">
    <property type="entry name" value="Topo_IA_cen"/>
</dbReference>
<evidence type="ECO:0000256" key="7">
    <source>
        <dbReference type="ARBA" id="ARBA00023029"/>
    </source>
</evidence>
<organism evidence="14 15">
    <name type="scientific">Candidatus Caccalectryoclostridium excrementigallinarum</name>
    <dbReference type="NCBI Taxonomy" id="2840710"/>
    <lineage>
        <taxon>Bacteria</taxon>
        <taxon>Bacillati</taxon>
        <taxon>Bacillota</taxon>
        <taxon>Clostridia</taxon>
        <taxon>Christensenellales</taxon>
        <taxon>Christensenellaceae</taxon>
        <taxon>Christensenellaceae incertae sedis</taxon>
        <taxon>Candidatus Caccalectryoclostridium</taxon>
    </lineage>
</organism>
<accession>A0A9D1MNA0</accession>
<dbReference type="SUPFAM" id="SSF56712">
    <property type="entry name" value="Prokaryotic type I DNA topoisomerase"/>
    <property type="match status" value="1"/>
</dbReference>
<dbReference type="NCBIfam" id="TIGR01051">
    <property type="entry name" value="topA_bact"/>
    <property type="match status" value="1"/>
</dbReference>
<comment type="catalytic activity">
    <reaction evidence="1 10">
        <text>ATP-independent breakage of single-stranded DNA, followed by passage and rejoining.</text>
        <dbReference type="EC" id="5.6.2.1"/>
    </reaction>
</comment>
<comment type="caution">
    <text evidence="10">Lacks conserved residue(s) required for the propagation of feature annotation.</text>
</comment>
<dbReference type="Pfam" id="PF01131">
    <property type="entry name" value="Topoisom_bac"/>
    <property type="match status" value="1"/>
</dbReference>
<keyword evidence="4" id="KW-0863">Zinc-finger</keyword>
<evidence type="ECO:0000256" key="2">
    <source>
        <dbReference type="ARBA" id="ARBA00009446"/>
    </source>
</evidence>
<dbReference type="Pfam" id="PF01396">
    <property type="entry name" value="Zn_ribbon_Top1"/>
    <property type="match status" value="2"/>
</dbReference>
<dbReference type="InterPro" id="IPR013826">
    <property type="entry name" value="Topo_IA_cen_sub3"/>
</dbReference>
<evidence type="ECO:0000256" key="8">
    <source>
        <dbReference type="ARBA" id="ARBA00023125"/>
    </source>
</evidence>
<feature type="domain" description="Toprim" evidence="12">
    <location>
        <begin position="1"/>
        <end position="111"/>
    </location>
</feature>
<comment type="subunit">
    <text evidence="10">Monomer.</text>
</comment>
<evidence type="ECO:0000256" key="10">
    <source>
        <dbReference type="HAMAP-Rule" id="MF_00952"/>
    </source>
</evidence>
<name>A0A9D1MNA0_9FIRM</name>
<evidence type="ECO:0000313" key="14">
    <source>
        <dbReference type="EMBL" id="HIU63222.1"/>
    </source>
</evidence>
<feature type="site" description="Interaction with DNA" evidence="10">
    <location>
        <position position="31"/>
    </location>
</feature>
<proteinExistence type="inferred from homology"/>
<dbReference type="SMART" id="SM00437">
    <property type="entry name" value="TOP1Ac"/>
    <property type="match status" value="1"/>
</dbReference>
<dbReference type="Gene3D" id="1.10.460.10">
    <property type="entry name" value="Topoisomerase I, domain 2"/>
    <property type="match status" value="1"/>
</dbReference>
<feature type="region of interest" description="Disordered" evidence="11">
    <location>
        <begin position="241"/>
        <end position="261"/>
    </location>
</feature>
<feature type="active site" description="O-(5'-phospho-DNA)-tyrosine intermediate" evidence="10">
    <location>
        <position position="297"/>
    </location>
</feature>
<dbReference type="Pfam" id="PF01751">
    <property type="entry name" value="Toprim"/>
    <property type="match status" value="1"/>
</dbReference>
<evidence type="ECO:0000256" key="1">
    <source>
        <dbReference type="ARBA" id="ARBA00000213"/>
    </source>
</evidence>
<comment type="similarity">
    <text evidence="2 10">Belongs to the type IA topoisomerase family.</text>
</comment>
<reference evidence="14" key="1">
    <citation type="submission" date="2020-10" db="EMBL/GenBank/DDBJ databases">
        <authorList>
            <person name="Gilroy R."/>
        </authorList>
    </citation>
    <scope>NUCLEOTIDE SEQUENCE</scope>
    <source>
        <strain evidence="14">9366</strain>
    </source>
</reference>
<comment type="caution">
    <text evidence="14">The sequence shown here is derived from an EMBL/GenBank/DDBJ whole genome shotgun (WGS) entry which is preliminary data.</text>
</comment>
<protein>
    <recommendedName>
        <fullName evidence="10">DNA topoisomerase 1</fullName>
        <ecNumber evidence="10">5.6.2.1</ecNumber>
    </recommendedName>
    <alternativeName>
        <fullName evidence="10">DNA topoisomerase I</fullName>
    </alternativeName>
</protein>
<feature type="region of interest" description="Interaction with DNA" evidence="10">
    <location>
        <begin position="160"/>
        <end position="165"/>
    </location>
</feature>
<dbReference type="PROSITE" id="PS00396">
    <property type="entry name" value="TOPO_IA_1"/>
    <property type="match status" value="1"/>
</dbReference>
<dbReference type="CDD" id="cd03363">
    <property type="entry name" value="TOPRIM_TopoIA_TopoI"/>
    <property type="match status" value="1"/>
</dbReference>
<dbReference type="SUPFAM" id="SSF57783">
    <property type="entry name" value="Zinc beta-ribbon"/>
    <property type="match status" value="1"/>
</dbReference>
<dbReference type="PANTHER" id="PTHR42785">
    <property type="entry name" value="DNA TOPOISOMERASE, TYPE IA, CORE"/>
    <property type="match status" value="1"/>
</dbReference>
<dbReference type="GO" id="GO:0003917">
    <property type="term" value="F:DNA topoisomerase type I (single strand cut, ATP-independent) activity"/>
    <property type="evidence" value="ECO:0007669"/>
    <property type="project" value="UniProtKB-UniRule"/>
</dbReference>
<keyword evidence="5" id="KW-0862">Zinc</keyword>
<feature type="site" description="Interaction with DNA" evidence="10">
    <location>
        <position position="491"/>
    </location>
</feature>
<dbReference type="InterPro" id="IPR013825">
    <property type="entry name" value="Topo_IA_cen_sub2"/>
</dbReference>
<feature type="domain" description="Topo IA-type catalytic" evidence="13">
    <location>
        <begin position="126"/>
        <end position="561"/>
    </location>
</feature>
<dbReference type="EMBL" id="DVNJ01000031">
    <property type="protein sequence ID" value="HIU63222.1"/>
    <property type="molecule type" value="Genomic_DNA"/>
</dbReference>
<evidence type="ECO:0000259" key="12">
    <source>
        <dbReference type="PROSITE" id="PS50880"/>
    </source>
</evidence>
<keyword evidence="7 10" id="KW-0799">Topoisomerase</keyword>